<keyword evidence="2" id="KW-1185">Reference proteome</keyword>
<dbReference type="HOGENOM" id="CLU_2546899_0_0_1"/>
<dbReference type="Gramene" id="KQL27012">
    <property type="protein sequence ID" value="KQL27012"/>
    <property type="gene ID" value="SETIT_031693mg"/>
</dbReference>
<reference evidence="1" key="2">
    <citation type="submission" date="2018-08" db="UniProtKB">
        <authorList>
            <consortium name="EnsemblPlants"/>
        </authorList>
    </citation>
    <scope>IDENTIFICATION</scope>
    <source>
        <strain evidence="1">Yugu1</strain>
    </source>
</reference>
<dbReference type="EnsemblPlants" id="KQL27012">
    <property type="protein sequence ID" value="KQL27012"/>
    <property type="gene ID" value="SETIT_031693mg"/>
</dbReference>
<dbReference type="InParanoid" id="K3ZYL1"/>
<organism evidence="1 2">
    <name type="scientific">Setaria italica</name>
    <name type="common">Foxtail millet</name>
    <name type="synonym">Panicum italicum</name>
    <dbReference type="NCBI Taxonomy" id="4555"/>
    <lineage>
        <taxon>Eukaryota</taxon>
        <taxon>Viridiplantae</taxon>
        <taxon>Streptophyta</taxon>
        <taxon>Embryophyta</taxon>
        <taxon>Tracheophyta</taxon>
        <taxon>Spermatophyta</taxon>
        <taxon>Magnoliopsida</taxon>
        <taxon>Liliopsida</taxon>
        <taxon>Poales</taxon>
        <taxon>Poaceae</taxon>
        <taxon>PACMAD clade</taxon>
        <taxon>Panicoideae</taxon>
        <taxon>Panicodae</taxon>
        <taxon>Paniceae</taxon>
        <taxon>Cenchrinae</taxon>
        <taxon>Setaria</taxon>
    </lineage>
</organism>
<dbReference type="EMBL" id="AGNK02001359">
    <property type="status" value="NOT_ANNOTATED_CDS"/>
    <property type="molecule type" value="Genomic_DNA"/>
</dbReference>
<protein>
    <submittedName>
        <fullName evidence="1">Uncharacterized protein</fullName>
    </submittedName>
</protein>
<reference evidence="2" key="1">
    <citation type="journal article" date="2012" name="Nat. Biotechnol.">
        <title>Reference genome sequence of the model plant Setaria.</title>
        <authorList>
            <person name="Bennetzen J.L."/>
            <person name="Schmutz J."/>
            <person name="Wang H."/>
            <person name="Percifield R."/>
            <person name="Hawkins J."/>
            <person name="Pontaroli A.C."/>
            <person name="Estep M."/>
            <person name="Feng L."/>
            <person name="Vaughn J.N."/>
            <person name="Grimwood J."/>
            <person name="Jenkins J."/>
            <person name="Barry K."/>
            <person name="Lindquist E."/>
            <person name="Hellsten U."/>
            <person name="Deshpande S."/>
            <person name="Wang X."/>
            <person name="Wu X."/>
            <person name="Mitros T."/>
            <person name="Triplett J."/>
            <person name="Yang X."/>
            <person name="Ye C.Y."/>
            <person name="Mauro-Herrera M."/>
            <person name="Wang L."/>
            <person name="Li P."/>
            <person name="Sharma M."/>
            <person name="Sharma R."/>
            <person name="Ronald P.C."/>
            <person name="Panaud O."/>
            <person name="Kellogg E.A."/>
            <person name="Brutnell T.P."/>
            <person name="Doust A.N."/>
            <person name="Tuskan G.A."/>
            <person name="Rokhsar D."/>
            <person name="Devos K.M."/>
        </authorList>
    </citation>
    <scope>NUCLEOTIDE SEQUENCE [LARGE SCALE GENOMIC DNA]</scope>
    <source>
        <strain evidence="2">cv. Yugu1</strain>
    </source>
</reference>
<proteinExistence type="predicted"/>
<evidence type="ECO:0000313" key="1">
    <source>
        <dbReference type="EnsemblPlants" id="KQL27012"/>
    </source>
</evidence>
<evidence type="ECO:0000313" key="2">
    <source>
        <dbReference type="Proteomes" id="UP000004995"/>
    </source>
</evidence>
<dbReference type="Proteomes" id="UP000004995">
    <property type="component" value="Unassembled WGS sequence"/>
</dbReference>
<dbReference type="AlphaFoldDB" id="K3ZYL1"/>
<accession>K3ZYL1</accession>
<name>K3ZYL1_SETIT</name>
<sequence>MSQKYWAKKIQKSLLASKVDDVCCVPYTLYALSHTIETPDGDKNAVRNFLLSCRMFYLKRSRSQLSTSLNISPSFMHIIQPYL</sequence>